<evidence type="ECO:0000256" key="3">
    <source>
        <dbReference type="ARBA" id="ARBA00022737"/>
    </source>
</evidence>
<keyword evidence="8" id="KW-0539">Nucleus</keyword>
<proteinExistence type="predicted"/>
<dbReference type="InterPro" id="IPR036236">
    <property type="entry name" value="Znf_C2H2_sf"/>
</dbReference>
<evidence type="ECO:0000256" key="1">
    <source>
        <dbReference type="ARBA" id="ARBA00004123"/>
    </source>
</evidence>
<evidence type="ECO:0000256" key="5">
    <source>
        <dbReference type="ARBA" id="ARBA00022833"/>
    </source>
</evidence>
<dbReference type="Pfam" id="PF00096">
    <property type="entry name" value="zf-C2H2"/>
    <property type="match status" value="3"/>
</dbReference>
<keyword evidence="4 9" id="KW-0863">Zinc-finger</keyword>
<gene>
    <name evidence="12" type="ORF">PMAYCL1PPCAC_27821</name>
</gene>
<evidence type="ECO:0000256" key="9">
    <source>
        <dbReference type="PROSITE-ProRule" id="PRU00042"/>
    </source>
</evidence>
<keyword evidence="7" id="KW-0804">Transcription</keyword>
<dbReference type="PROSITE" id="PS00028">
    <property type="entry name" value="ZINC_FINGER_C2H2_1"/>
    <property type="match status" value="2"/>
</dbReference>
<feature type="region of interest" description="Disordered" evidence="10">
    <location>
        <begin position="196"/>
        <end position="241"/>
    </location>
</feature>
<feature type="non-terminal residue" evidence="12">
    <location>
        <position position="265"/>
    </location>
</feature>
<keyword evidence="5" id="KW-0862">Zinc</keyword>
<evidence type="ECO:0000256" key="2">
    <source>
        <dbReference type="ARBA" id="ARBA00022723"/>
    </source>
</evidence>
<dbReference type="EMBL" id="BTRK01000006">
    <property type="protein sequence ID" value="GMR57626.1"/>
    <property type="molecule type" value="Genomic_DNA"/>
</dbReference>
<evidence type="ECO:0000256" key="4">
    <source>
        <dbReference type="ARBA" id="ARBA00022771"/>
    </source>
</evidence>
<feature type="compositionally biased region" description="Polar residues" evidence="10">
    <location>
        <begin position="210"/>
        <end position="222"/>
    </location>
</feature>
<comment type="subcellular location">
    <subcellularLocation>
        <location evidence="1">Nucleus</location>
    </subcellularLocation>
</comment>
<accession>A0AAN5D737</accession>
<dbReference type="GO" id="GO:0000981">
    <property type="term" value="F:DNA-binding transcription factor activity, RNA polymerase II-specific"/>
    <property type="evidence" value="ECO:0007669"/>
    <property type="project" value="TreeGrafter"/>
</dbReference>
<dbReference type="PANTHER" id="PTHR24394:SF44">
    <property type="entry name" value="ZINC FINGER PROTEIN 271-LIKE"/>
    <property type="match status" value="1"/>
</dbReference>
<dbReference type="FunFam" id="3.30.160.60:FF:000099">
    <property type="entry name" value="Zinc finger protein 79"/>
    <property type="match status" value="1"/>
</dbReference>
<keyword evidence="13" id="KW-1185">Reference proteome</keyword>
<dbReference type="PANTHER" id="PTHR24394">
    <property type="entry name" value="ZINC FINGER PROTEIN"/>
    <property type="match status" value="1"/>
</dbReference>
<dbReference type="SMART" id="SM00355">
    <property type="entry name" value="ZnF_C2H2"/>
    <property type="match status" value="4"/>
</dbReference>
<dbReference type="InterPro" id="IPR013087">
    <property type="entry name" value="Znf_C2H2_type"/>
</dbReference>
<feature type="domain" description="C2H2-type" evidence="11">
    <location>
        <begin position="106"/>
        <end position="133"/>
    </location>
</feature>
<evidence type="ECO:0000256" key="10">
    <source>
        <dbReference type="SAM" id="MobiDB-lite"/>
    </source>
</evidence>
<dbReference type="GO" id="GO:0005634">
    <property type="term" value="C:nucleus"/>
    <property type="evidence" value="ECO:0007669"/>
    <property type="project" value="UniProtKB-SubCell"/>
</dbReference>
<keyword evidence="3" id="KW-0677">Repeat</keyword>
<dbReference type="SUPFAM" id="SSF57667">
    <property type="entry name" value="beta-beta-alpha zinc fingers"/>
    <property type="match status" value="2"/>
</dbReference>
<evidence type="ECO:0000259" key="11">
    <source>
        <dbReference type="PROSITE" id="PS50157"/>
    </source>
</evidence>
<feature type="domain" description="C2H2-type" evidence="11">
    <location>
        <begin position="134"/>
        <end position="162"/>
    </location>
</feature>
<dbReference type="FunFam" id="3.30.160.60:FF:000446">
    <property type="entry name" value="Zinc finger protein"/>
    <property type="match status" value="1"/>
</dbReference>
<protein>
    <recommendedName>
        <fullName evidence="11">C2H2-type domain-containing protein</fullName>
    </recommendedName>
</protein>
<keyword evidence="6" id="KW-0805">Transcription regulation</keyword>
<dbReference type="PROSITE" id="PS50157">
    <property type="entry name" value="ZINC_FINGER_C2H2_2"/>
    <property type="match status" value="4"/>
</dbReference>
<reference evidence="13" key="1">
    <citation type="submission" date="2022-10" db="EMBL/GenBank/DDBJ databases">
        <title>Genome assembly of Pristionchus species.</title>
        <authorList>
            <person name="Yoshida K."/>
            <person name="Sommer R.J."/>
        </authorList>
    </citation>
    <scope>NUCLEOTIDE SEQUENCE [LARGE SCALE GENOMIC DNA]</scope>
    <source>
        <strain evidence="13">RS5460</strain>
    </source>
</reference>
<dbReference type="Gene3D" id="3.30.160.60">
    <property type="entry name" value="Classic Zinc Finger"/>
    <property type="match status" value="4"/>
</dbReference>
<comment type="caution">
    <text evidence="12">The sequence shown here is derived from an EMBL/GenBank/DDBJ whole genome shotgun (WGS) entry which is preliminary data.</text>
</comment>
<evidence type="ECO:0000256" key="6">
    <source>
        <dbReference type="ARBA" id="ARBA00023015"/>
    </source>
</evidence>
<feature type="domain" description="C2H2-type" evidence="11">
    <location>
        <begin position="163"/>
        <end position="192"/>
    </location>
</feature>
<evidence type="ECO:0000313" key="12">
    <source>
        <dbReference type="EMBL" id="GMR57626.1"/>
    </source>
</evidence>
<organism evidence="12 13">
    <name type="scientific">Pristionchus mayeri</name>
    <dbReference type="NCBI Taxonomy" id="1317129"/>
    <lineage>
        <taxon>Eukaryota</taxon>
        <taxon>Metazoa</taxon>
        <taxon>Ecdysozoa</taxon>
        <taxon>Nematoda</taxon>
        <taxon>Chromadorea</taxon>
        <taxon>Rhabditida</taxon>
        <taxon>Rhabditina</taxon>
        <taxon>Diplogasteromorpha</taxon>
        <taxon>Diplogasteroidea</taxon>
        <taxon>Neodiplogasteridae</taxon>
        <taxon>Pristionchus</taxon>
    </lineage>
</organism>
<name>A0AAN5D737_9BILA</name>
<sequence>MVPVENLPAENIPMYYRSPGISRPLHNRNIGIFDGRESNMVPVENLSAENIPTSIGFPSNPPTKRAKVQGIEKSFSCECGKKFSCNATLKRHMRTHTDNDLIKKSFSCSECGKILLSKDGLDYHMRSHSGKKPFRCHHCDKSYRSNCDRIRHIRTVHSKEPSYACDTCGAEFSRQKDLRLHLRSTEGLGTHTFLIEKPADEESNEPPPTYTSHPFDNANLVTSDEEESNKENMPMYYPYPGSSRTLYNQNSAPFDGRESNIVPFE</sequence>
<dbReference type="AlphaFoldDB" id="A0AAN5D737"/>
<dbReference type="Proteomes" id="UP001328107">
    <property type="component" value="Unassembled WGS sequence"/>
</dbReference>
<keyword evidence="2" id="KW-0479">Metal-binding</keyword>
<evidence type="ECO:0000313" key="13">
    <source>
        <dbReference type="Proteomes" id="UP001328107"/>
    </source>
</evidence>
<evidence type="ECO:0000256" key="8">
    <source>
        <dbReference type="ARBA" id="ARBA00023242"/>
    </source>
</evidence>
<evidence type="ECO:0000256" key="7">
    <source>
        <dbReference type="ARBA" id="ARBA00023163"/>
    </source>
</evidence>
<feature type="domain" description="C2H2-type" evidence="11">
    <location>
        <begin position="75"/>
        <end position="101"/>
    </location>
</feature>
<dbReference type="GO" id="GO:0008270">
    <property type="term" value="F:zinc ion binding"/>
    <property type="evidence" value="ECO:0007669"/>
    <property type="project" value="UniProtKB-KW"/>
</dbReference>
<dbReference type="GO" id="GO:0000122">
    <property type="term" value="P:negative regulation of transcription by RNA polymerase II"/>
    <property type="evidence" value="ECO:0007669"/>
    <property type="project" value="UniProtKB-ARBA"/>
</dbReference>